<evidence type="ECO:0000313" key="2">
    <source>
        <dbReference type="Proteomes" id="UP000247591"/>
    </source>
</evidence>
<keyword evidence="2" id="KW-1185">Reference proteome</keyword>
<accession>A0A318RHZ2</accession>
<comment type="caution">
    <text evidence="1">The sequence shown here is derived from an EMBL/GenBank/DDBJ whole genome shotgun (WGS) entry which is preliminary data.</text>
</comment>
<protein>
    <submittedName>
        <fullName evidence="1">Uncharacterized protein</fullName>
    </submittedName>
</protein>
<dbReference type="AlphaFoldDB" id="A0A318RHZ2"/>
<proteinExistence type="predicted"/>
<evidence type="ECO:0000313" key="1">
    <source>
        <dbReference type="EMBL" id="PYE16918.1"/>
    </source>
</evidence>
<organism evidence="1 2">
    <name type="scientific">Williamsia limnetica</name>
    <dbReference type="NCBI Taxonomy" id="882452"/>
    <lineage>
        <taxon>Bacteria</taxon>
        <taxon>Bacillati</taxon>
        <taxon>Actinomycetota</taxon>
        <taxon>Actinomycetes</taxon>
        <taxon>Mycobacteriales</taxon>
        <taxon>Nocardiaceae</taxon>
        <taxon>Williamsia</taxon>
    </lineage>
</organism>
<dbReference type="Proteomes" id="UP000247591">
    <property type="component" value="Unassembled WGS sequence"/>
</dbReference>
<sequence>MTTVRSVVQPLWLSRVERVDAERFDGWLSTKIMCTIDSARPSLAATRLPSRKLAPGC</sequence>
<reference evidence="1 2" key="1">
    <citation type="submission" date="2018-06" db="EMBL/GenBank/DDBJ databases">
        <title>Genomic Encyclopedia of Type Strains, Phase IV (KMG-IV): sequencing the most valuable type-strain genomes for metagenomic binning, comparative biology and taxonomic classification.</title>
        <authorList>
            <person name="Goeker M."/>
        </authorList>
    </citation>
    <scope>NUCLEOTIDE SEQUENCE [LARGE SCALE GENOMIC DNA]</scope>
    <source>
        <strain evidence="1 2">DSM 45521</strain>
    </source>
</reference>
<dbReference type="EMBL" id="QJSP01000007">
    <property type="protein sequence ID" value="PYE16918.1"/>
    <property type="molecule type" value="Genomic_DNA"/>
</dbReference>
<name>A0A318RHZ2_WILLI</name>
<gene>
    <name evidence="1" type="ORF">DFR67_107163</name>
</gene>